<name>A0A5C1AFF0_9BACT</name>
<accession>A0A5C1AFF0</accession>
<dbReference type="RefSeq" id="WP_149112524.1">
    <property type="nucleotide sequence ID" value="NZ_CP042425.1"/>
</dbReference>
<proteinExistence type="predicted"/>
<evidence type="ECO:0000313" key="1">
    <source>
        <dbReference type="EMBL" id="QEL17981.1"/>
    </source>
</evidence>
<dbReference type="KEGG" id="lrs:PX52LOC_04995"/>
<gene>
    <name evidence="1" type="ORF">PX52LOC_04995</name>
</gene>
<evidence type="ECO:0000313" key="2">
    <source>
        <dbReference type="Proteomes" id="UP000324974"/>
    </source>
</evidence>
<organism evidence="1 2">
    <name type="scientific">Limnoglobus roseus</name>
    <dbReference type="NCBI Taxonomy" id="2598579"/>
    <lineage>
        <taxon>Bacteria</taxon>
        <taxon>Pseudomonadati</taxon>
        <taxon>Planctomycetota</taxon>
        <taxon>Planctomycetia</taxon>
        <taxon>Gemmatales</taxon>
        <taxon>Gemmataceae</taxon>
        <taxon>Limnoglobus</taxon>
    </lineage>
</organism>
<protein>
    <submittedName>
        <fullName evidence="1">Uncharacterized protein</fullName>
    </submittedName>
</protein>
<keyword evidence="2" id="KW-1185">Reference proteome</keyword>
<dbReference type="AlphaFoldDB" id="A0A5C1AFF0"/>
<dbReference type="Proteomes" id="UP000324974">
    <property type="component" value="Chromosome"/>
</dbReference>
<reference evidence="2" key="1">
    <citation type="submission" date="2019-08" db="EMBL/GenBank/DDBJ databases">
        <title>Limnoglobus roseus gen. nov., sp. nov., a novel freshwater planctomycete with a giant genome from the family Gemmataceae.</title>
        <authorList>
            <person name="Kulichevskaya I.S."/>
            <person name="Naumoff D.G."/>
            <person name="Miroshnikov K."/>
            <person name="Ivanova A."/>
            <person name="Philippov D.A."/>
            <person name="Hakobyan A."/>
            <person name="Rijpstra I.C."/>
            <person name="Sinninghe Damste J.S."/>
            <person name="Liesack W."/>
            <person name="Dedysh S.N."/>
        </authorList>
    </citation>
    <scope>NUCLEOTIDE SEQUENCE [LARGE SCALE GENOMIC DNA]</scope>
    <source>
        <strain evidence="2">PX52</strain>
    </source>
</reference>
<sequence>MLSLALLTTLSFILAATVVLCAVATRDSALIPATVNPFGPGAMPASSADTLPDATYATATLTGDWNVAEAQSLHHVEDILDWLENHNVRHTELQNQNGKLIVRWR</sequence>
<dbReference type="EMBL" id="CP042425">
    <property type="protein sequence ID" value="QEL17981.1"/>
    <property type="molecule type" value="Genomic_DNA"/>
</dbReference>